<dbReference type="AlphaFoldDB" id="A0A1V6TPW2"/>
<dbReference type="EMBL" id="MLKD01000003">
    <property type="protein sequence ID" value="OQE28397.1"/>
    <property type="molecule type" value="Genomic_DNA"/>
</dbReference>
<reference evidence="3" key="1">
    <citation type="journal article" date="2017" name="Nat. Microbiol.">
        <title>Global analysis of biosynthetic gene clusters reveals vast potential of secondary metabolite production in Penicillium species.</title>
        <authorList>
            <person name="Nielsen J.C."/>
            <person name="Grijseels S."/>
            <person name="Prigent S."/>
            <person name="Ji B."/>
            <person name="Dainat J."/>
            <person name="Nielsen K.F."/>
            <person name="Frisvad J.C."/>
            <person name="Workman M."/>
            <person name="Nielsen J."/>
        </authorList>
    </citation>
    <scope>NUCLEOTIDE SEQUENCE [LARGE SCALE GENOMIC DNA]</scope>
    <source>
        <strain evidence="3">IBT 24891</strain>
    </source>
</reference>
<dbReference type="OrthoDB" id="4506360at2759"/>
<organism evidence="2 3">
    <name type="scientific">Penicillium steckii</name>
    <dbReference type="NCBI Taxonomy" id="303698"/>
    <lineage>
        <taxon>Eukaryota</taxon>
        <taxon>Fungi</taxon>
        <taxon>Dikarya</taxon>
        <taxon>Ascomycota</taxon>
        <taxon>Pezizomycotina</taxon>
        <taxon>Eurotiomycetes</taxon>
        <taxon>Eurotiomycetidae</taxon>
        <taxon>Eurotiales</taxon>
        <taxon>Aspergillaceae</taxon>
        <taxon>Penicillium</taxon>
    </lineage>
</organism>
<name>A0A1V6TPW2_9EURO</name>
<protein>
    <submittedName>
        <fullName evidence="2">Uncharacterized protein</fullName>
    </submittedName>
</protein>
<feature type="region of interest" description="Disordered" evidence="1">
    <location>
        <begin position="73"/>
        <end position="136"/>
    </location>
</feature>
<feature type="compositionally biased region" description="Low complexity" evidence="1">
    <location>
        <begin position="73"/>
        <end position="103"/>
    </location>
</feature>
<evidence type="ECO:0000313" key="2">
    <source>
        <dbReference type="EMBL" id="OQE28397.1"/>
    </source>
</evidence>
<evidence type="ECO:0000256" key="1">
    <source>
        <dbReference type="SAM" id="MobiDB-lite"/>
    </source>
</evidence>
<sequence>MATSNLNLSPFHLDPDHISCIGGRTVQTCRGCAGNAPRGAVCTSCDGRGFNIFTCAHCNPATAATAVRSSSIVASATASTTPGSSAPSSPGSLSRSPSTSYPSQPDLRASKTWRRYGDGRDGTNCGRVENNTPRNL</sequence>
<keyword evidence="3" id="KW-1185">Reference proteome</keyword>
<dbReference type="Proteomes" id="UP000191285">
    <property type="component" value="Unassembled WGS sequence"/>
</dbReference>
<proteinExistence type="predicted"/>
<comment type="caution">
    <text evidence="2">The sequence shown here is derived from an EMBL/GenBank/DDBJ whole genome shotgun (WGS) entry which is preliminary data.</text>
</comment>
<evidence type="ECO:0000313" key="3">
    <source>
        <dbReference type="Proteomes" id="UP000191285"/>
    </source>
</evidence>
<accession>A0A1V6TPW2</accession>
<gene>
    <name evidence="2" type="ORF">PENSTE_c003G07661</name>
</gene>